<organism evidence="2 3">
    <name type="scientific">Nocardioides panacisoli</name>
    <dbReference type="NCBI Taxonomy" id="627624"/>
    <lineage>
        <taxon>Bacteria</taxon>
        <taxon>Bacillati</taxon>
        <taxon>Actinomycetota</taxon>
        <taxon>Actinomycetes</taxon>
        <taxon>Propionibacteriales</taxon>
        <taxon>Nocardioidaceae</taxon>
        <taxon>Nocardioides</taxon>
    </lineage>
</organism>
<protein>
    <recommendedName>
        <fullName evidence="4">Flagellar protein FlgN</fullName>
    </recommendedName>
</protein>
<keyword evidence="1" id="KW-1005">Bacterial flagellum biogenesis</keyword>
<keyword evidence="3" id="KW-1185">Reference proteome</keyword>
<accession>A0ABP7HW58</accession>
<sequence>MDRLSQILWRERELLELLSFKLEVERLVLASGRTRYLATATREIEDVLGSLRETELMRAVAADAAAEELGLPPNPSLAALAETAPEPWRAILVEHRDALVAVAREIADLSSENQGLLTAGFRAAQETLLALGGGAADGYTHAGAAIVDAPRSRLVDRAI</sequence>
<dbReference type="Gene3D" id="1.20.58.300">
    <property type="entry name" value="FlgN-like"/>
    <property type="match status" value="1"/>
</dbReference>
<proteinExistence type="predicted"/>
<dbReference type="EMBL" id="BAABAH010000001">
    <property type="protein sequence ID" value="GAA3801808.1"/>
    <property type="molecule type" value="Genomic_DNA"/>
</dbReference>
<dbReference type="RefSeq" id="WP_344771796.1">
    <property type="nucleotide sequence ID" value="NZ_BAABAH010000001.1"/>
</dbReference>
<reference evidence="3" key="1">
    <citation type="journal article" date="2019" name="Int. J. Syst. Evol. Microbiol.">
        <title>The Global Catalogue of Microorganisms (GCM) 10K type strain sequencing project: providing services to taxonomists for standard genome sequencing and annotation.</title>
        <authorList>
            <consortium name="The Broad Institute Genomics Platform"/>
            <consortium name="The Broad Institute Genome Sequencing Center for Infectious Disease"/>
            <person name="Wu L."/>
            <person name="Ma J."/>
        </authorList>
    </citation>
    <scope>NUCLEOTIDE SEQUENCE [LARGE SCALE GENOMIC DNA]</scope>
    <source>
        <strain evidence="3">JCM 16953</strain>
    </source>
</reference>
<evidence type="ECO:0000313" key="3">
    <source>
        <dbReference type="Proteomes" id="UP001501821"/>
    </source>
</evidence>
<evidence type="ECO:0000256" key="1">
    <source>
        <dbReference type="ARBA" id="ARBA00022795"/>
    </source>
</evidence>
<dbReference type="Proteomes" id="UP001501821">
    <property type="component" value="Unassembled WGS sequence"/>
</dbReference>
<comment type="caution">
    <text evidence="2">The sequence shown here is derived from an EMBL/GenBank/DDBJ whole genome shotgun (WGS) entry which is preliminary data.</text>
</comment>
<name>A0ABP7HW58_9ACTN</name>
<dbReference type="SUPFAM" id="SSF140566">
    <property type="entry name" value="FlgN-like"/>
    <property type="match status" value="1"/>
</dbReference>
<dbReference type="InterPro" id="IPR036679">
    <property type="entry name" value="FlgN-like_sf"/>
</dbReference>
<evidence type="ECO:0000313" key="2">
    <source>
        <dbReference type="EMBL" id="GAA3801808.1"/>
    </source>
</evidence>
<dbReference type="Pfam" id="PF05130">
    <property type="entry name" value="FlgN"/>
    <property type="match status" value="1"/>
</dbReference>
<evidence type="ECO:0008006" key="4">
    <source>
        <dbReference type="Google" id="ProtNLM"/>
    </source>
</evidence>
<gene>
    <name evidence="2" type="ORF">GCM10022242_00980</name>
</gene>
<dbReference type="InterPro" id="IPR007809">
    <property type="entry name" value="FlgN-like"/>
</dbReference>